<gene>
    <name evidence="3" type="ORF">K504DRAFT_491353</name>
</gene>
<dbReference type="Proteomes" id="UP000799428">
    <property type="component" value="Unassembled WGS sequence"/>
</dbReference>
<feature type="transmembrane region" description="Helical" evidence="2">
    <location>
        <begin position="40"/>
        <end position="61"/>
    </location>
</feature>
<protein>
    <submittedName>
        <fullName evidence="3">Uncharacterized protein</fullName>
    </submittedName>
</protein>
<keyword evidence="2" id="KW-0472">Membrane</keyword>
<keyword evidence="4" id="KW-1185">Reference proteome</keyword>
<dbReference type="OrthoDB" id="6500128at2759"/>
<name>A0A6G1K706_9PLEO</name>
<keyword evidence="2" id="KW-0812">Transmembrane</keyword>
<evidence type="ECO:0000256" key="2">
    <source>
        <dbReference type="SAM" id="Phobius"/>
    </source>
</evidence>
<evidence type="ECO:0000256" key="1">
    <source>
        <dbReference type="SAM" id="MobiDB-lite"/>
    </source>
</evidence>
<dbReference type="AlphaFoldDB" id="A0A6G1K706"/>
<accession>A0A6G1K706</accession>
<proteinExistence type="predicted"/>
<keyword evidence="2" id="KW-1133">Transmembrane helix</keyword>
<evidence type="ECO:0000313" key="3">
    <source>
        <dbReference type="EMBL" id="KAF2708669.1"/>
    </source>
</evidence>
<feature type="transmembrane region" description="Helical" evidence="2">
    <location>
        <begin position="370"/>
        <end position="394"/>
    </location>
</feature>
<dbReference type="EMBL" id="MU005771">
    <property type="protein sequence ID" value="KAF2708669.1"/>
    <property type="molecule type" value="Genomic_DNA"/>
</dbReference>
<organism evidence="3 4">
    <name type="scientific">Pleomassaria siparia CBS 279.74</name>
    <dbReference type="NCBI Taxonomy" id="1314801"/>
    <lineage>
        <taxon>Eukaryota</taxon>
        <taxon>Fungi</taxon>
        <taxon>Dikarya</taxon>
        <taxon>Ascomycota</taxon>
        <taxon>Pezizomycotina</taxon>
        <taxon>Dothideomycetes</taxon>
        <taxon>Pleosporomycetidae</taxon>
        <taxon>Pleosporales</taxon>
        <taxon>Pleomassariaceae</taxon>
        <taxon>Pleomassaria</taxon>
    </lineage>
</organism>
<evidence type="ECO:0000313" key="4">
    <source>
        <dbReference type="Proteomes" id="UP000799428"/>
    </source>
</evidence>
<sequence>MDQYINSSNACLPSADNVFGPTIAAPCRSGFDFTFTFEQYLFTIVSSALVLIAAPPRFYFLSRLQPNIEGKEFKLVKLDSVVGTCVHAIYSRALHYCCFLRSRARLCFLKREKEREKQRTRCFHAFLGPKGLLRRRNTTVILATHSQCEVSAITPIGSLSSVIKVASLNKAPSPNSLRQVDTSLPTGIFPDIAEGQSSSTPDFSASRGEPGSTKKDDSVLDKSRQTSGFVAYRYYFAQLSWKIGSIFLLFQVAYAFLTTFPTVWLKWWGRRQCQVSQCPRYALHWRLCRLSNAGSGCREDGDGGAVYLFFSTTDSGTTLTRFSQEMQLLDMSLPLALQVVVVVVSNAHSNDLVDGSQKPFYLVYTVIQRWLSLVLDLIIAALAVMVVGGVSVGFRDAISPGFTGVSLTLSEEDANEVIRP</sequence>
<reference evidence="3" key="1">
    <citation type="journal article" date="2020" name="Stud. Mycol.">
        <title>101 Dothideomycetes genomes: a test case for predicting lifestyles and emergence of pathogens.</title>
        <authorList>
            <person name="Haridas S."/>
            <person name="Albert R."/>
            <person name="Binder M."/>
            <person name="Bloem J."/>
            <person name="Labutti K."/>
            <person name="Salamov A."/>
            <person name="Andreopoulos B."/>
            <person name="Baker S."/>
            <person name="Barry K."/>
            <person name="Bills G."/>
            <person name="Bluhm B."/>
            <person name="Cannon C."/>
            <person name="Castanera R."/>
            <person name="Culley D."/>
            <person name="Daum C."/>
            <person name="Ezra D."/>
            <person name="Gonzalez J."/>
            <person name="Henrissat B."/>
            <person name="Kuo A."/>
            <person name="Liang C."/>
            <person name="Lipzen A."/>
            <person name="Lutzoni F."/>
            <person name="Magnuson J."/>
            <person name="Mondo S."/>
            <person name="Nolan M."/>
            <person name="Ohm R."/>
            <person name="Pangilinan J."/>
            <person name="Park H.-J."/>
            <person name="Ramirez L."/>
            <person name="Alfaro M."/>
            <person name="Sun H."/>
            <person name="Tritt A."/>
            <person name="Yoshinaga Y."/>
            <person name="Zwiers L.-H."/>
            <person name="Turgeon B."/>
            <person name="Goodwin S."/>
            <person name="Spatafora J."/>
            <person name="Crous P."/>
            <person name="Grigoriev I."/>
        </authorList>
    </citation>
    <scope>NUCLEOTIDE SEQUENCE</scope>
    <source>
        <strain evidence="3">CBS 279.74</strain>
    </source>
</reference>
<feature type="transmembrane region" description="Helical" evidence="2">
    <location>
        <begin position="239"/>
        <end position="257"/>
    </location>
</feature>
<feature type="region of interest" description="Disordered" evidence="1">
    <location>
        <begin position="192"/>
        <end position="220"/>
    </location>
</feature>